<keyword evidence="2" id="KW-0028">Amino-acid biosynthesis</keyword>
<keyword evidence="4" id="KW-0560">Oxidoreductase</keyword>
<protein>
    <submittedName>
        <fullName evidence="4">Shikimate dehydrogenase</fullName>
        <ecNumber evidence="4">1.1.1.25</ecNumber>
    </submittedName>
</protein>
<gene>
    <name evidence="4" type="ORF">J2S62_001491</name>
</gene>
<proteinExistence type="predicted"/>
<accession>A0ABU2B0V1</accession>
<keyword evidence="2" id="KW-0057">Aromatic amino acid biosynthesis</keyword>
<evidence type="ECO:0000256" key="1">
    <source>
        <dbReference type="ARBA" id="ARBA00004871"/>
    </source>
</evidence>
<reference evidence="4 5" key="1">
    <citation type="submission" date="2023-07" db="EMBL/GenBank/DDBJ databases">
        <title>Sequencing the genomes of 1000 actinobacteria strains.</title>
        <authorList>
            <person name="Klenk H.-P."/>
        </authorList>
    </citation>
    <scope>NUCLEOTIDE SEQUENCE [LARGE SCALE GENOMIC DNA]</scope>
    <source>
        <strain evidence="4 5">DSM 22966</strain>
    </source>
</reference>
<dbReference type="Pfam" id="PF08501">
    <property type="entry name" value="Shikimate_dh_N"/>
    <property type="match status" value="1"/>
</dbReference>
<comment type="caution">
    <text evidence="4">The sequence shown here is derived from an EMBL/GenBank/DDBJ whole genome shotgun (WGS) entry which is preliminary data.</text>
</comment>
<dbReference type="Proteomes" id="UP001183794">
    <property type="component" value="Unassembled WGS sequence"/>
</dbReference>
<dbReference type="Gene3D" id="3.40.50.720">
    <property type="entry name" value="NAD(P)-binding Rossmann-like Domain"/>
    <property type="match status" value="1"/>
</dbReference>
<dbReference type="SUPFAM" id="SSF51735">
    <property type="entry name" value="NAD(P)-binding Rossmann-fold domains"/>
    <property type="match status" value="1"/>
</dbReference>
<keyword evidence="5" id="KW-1185">Reference proteome</keyword>
<sequence>MGQSATVAETMHAAVLGSPIAHSKSPDMHRALYEHLDLPIDYDRIEVTLDQAADFMASLPQRYGSTQRLVGFSVTMPLKNALVPHMTTLSERVERLGVLNTVVFDESGQTRGYNTDVDGIRLALMQAGYQPSRGGTMAILGAGGTATAAVAAAADMGLDAVVLYVRNAQRAAEASAVATRFGLAVEIKSLPEFVQESPTHQAVVATLPAHAADSLAEHLPHAPLPPLLEVIYDPWPTALAQAWRATGSAVASGMDMLLYQGVEQAKLFTHRLVDPECVDWQDATQRMAKALGLVKQ</sequence>
<evidence type="ECO:0000313" key="5">
    <source>
        <dbReference type="Proteomes" id="UP001183794"/>
    </source>
</evidence>
<dbReference type="InterPro" id="IPR046346">
    <property type="entry name" value="Aminoacid_DH-like_N_sf"/>
</dbReference>
<dbReference type="NCBIfam" id="NF001311">
    <property type="entry name" value="PRK00258.1-3"/>
    <property type="match status" value="1"/>
</dbReference>
<dbReference type="GO" id="GO:0004764">
    <property type="term" value="F:shikimate 3-dehydrogenase (NADP+) activity"/>
    <property type="evidence" value="ECO:0007669"/>
    <property type="project" value="UniProtKB-EC"/>
</dbReference>
<dbReference type="Gene3D" id="3.40.50.10860">
    <property type="entry name" value="Leucine Dehydrogenase, chain A, domain 1"/>
    <property type="match status" value="1"/>
</dbReference>
<dbReference type="EC" id="1.1.1.25" evidence="4"/>
<comment type="pathway">
    <text evidence="1">Metabolic intermediate biosynthesis; chorismate biosynthesis; chorismate from D-erythrose 4-phosphate and phosphoenolpyruvate: step 4/7.</text>
</comment>
<dbReference type="InterPro" id="IPR022893">
    <property type="entry name" value="Shikimate_DH_fam"/>
</dbReference>
<evidence type="ECO:0000259" key="3">
    <source>
        <dbReference type="Pfam" id="PF08501"/>
    </source>
</evidence>
<dbReference type="InterPro" id="IPR036291">
    <property type="entry name" value="NAD(P)-bd_dom_sf"/>
</dbReference>
<dbReference type="SUPFAM" id="SSF53223">
    <property type="entry name" value="Aminoacid dehydrogenase-like, N-terminal domain"/>
    <property type="match status" value="1"/>
</dbReference>
<feature type="domain" description="Shikimate dehydrogenase substrate binding N-terminal" evidence="3">
    <location>
        <begin position="15"/>
        <end position="102"/>
    </location>
</feature>
<dbReference type="PANTHER" id="PTHR21089">
    <property type="entry name" value="SHIKIMATE DEHYDROGENASE"/>
    <property type="match status" value="1"/>
</dbReference>
<dbReference type="InterPro" id="IPR013708">
    <property type="entry name" value="Shikimate_DH-bd_N"/>
</dbReference>
<dbReference type="EMBL" id="JAVDYJ010000001">
    <property type="protein sequence ID" value="MDR7347234.1"/>
    <property type="molecule type" value="Genomic_DNA"/>
</dbReference>
<dbReference type="PANTHER" id="PTHR21089:SF1">
    <property type="entry name" value="BIFUNCTIONAL 3-DEHYDROQUINATE DEHYDRATASE_SHIKIMATE DEHYDROGENASE, CHLOROPLASTIC"/>
    <property type="match status" value="1"/>
</dbReference>
<name>A0ABU2B0V1_9MICC</name>
<organism evidence="4 5">
    <name type="scientific">Enteractinococcus fodinae</name>
    <dbReference type="NCBI Taxonomy" id="684663"/>
    <lineage>
        <taxon>Bacteria</taxon>
        <taxon>Bacillati</taxon>
        <taxon>Actinomycetota</taxon>
        <taxon>Actinomycetes</taxon>
        <taxon>Micrococcales</taxon>
        <taxon>Micrococcaceae</taxon>
    </lineage>
</organism>
<evidence type="ECO:0000256" key="2">
    <source>
        <dbReference type="ARBA" id="ARBA00023141"/>
    </source>
</evidence>
<evidence type="ECO:0000313" key="4">
    <source>
        <dbReference type="EMBL" id="MDR7347234.1"/>
    </source>
</evidence>